<protein>
    <submittedName>
        <fullName evidence="2">Uncharacterized protein</fullName>
    </submittedName>
</protein>
<dbReference type="AlphaFoldDB" id="A0A4D6L1V5"/>
<gene>
    <name evidence="2" type="ORF">DEO72_LG2g2808</name>
</gene>
<organism evidence="2 3">
    <name type="scientific">Vigna unguiculata</name>
    <name type="common">Cowpea</name>
    <dbReference type="NCBI Taxonomy" id="3917"/>
    <lineage>
        <taxon>Eukaryota</taxon>
        <taxon>Viridiplantae</taxon>
        <taxon>Streptophyta</taxon>
        <taxon>Embryophyta</taxon>
        <taxon>Tracheophyta</taxon>
        <taxon>Spermatophyta</taxon>
        <taxon>Magnoliopsida</taxon>
        <taxon>eudicotyledons</taxon>
        <taxon>Gunneridae</taxon>
        <taxon>Pentapetalae</taxon>
        <taxon>rosids</taxon>
        <taxon>fabids</taxon>
        <taxon>Fabales</taxon>
        <taxon>Fabaceae</taxon>
        <taxon>Papilionoideae</taxon>
        <taxon>50 kb inversion clade</taxon>
        <taxon>NPAAA clade</taxon>
        <taxon>indigoferoid/millettioid clade</taxon>
        <taxon>Phaseoleae</taxon>
        <taxon>Vigna</taxon>
    </lineage>
</organism>
<dbReference type="EMBL" id="CP039346">
    <property type="protein sequence ID" value="QCD82469.1"/>
    <property type="molecule type" value="Genomic_DNA"/>
</dbReference>
<keyword evidence="3" id="KW-1185">Reference proteome</keyword>
<evidence type="ECO:0000313" key="2">
    <source>
        <dbReference type="EMBL" id="QCD82469.1"/>
    </source>
</evidence>
<feature type="transmembrane region" description="Helical" evidence="1">
    <location>
        <begin position="105"/>
        <end position="127"/>
    </location>
</feature>
<accession>A0A4D6L1V5</accession>
<keyword evidence="1" id="KW-1133">Transmembrane helix</keyword>
<reference evidence="2 3" key="1">
    <citation type="submission" date="2019-04" db="EMBL/GenBank/DDBJ databases">
        <title>An improved genome assembly and genetic linkage map for asparagus bean, Vigna unguiculata ssp. sesquipedialis.</title>
        <authorList>
            <person name="Xia Q."/>
            <person name="Zhang R."/>
            <person name="Dong Y."/>
        </authorList>
    </citation>
    <scope>NUCLEOTIDE SEQUENCE [LARGE SCALE GENOMIC DNA]</scope>
    <source>
        <tissue evidence="2">Leaf</tissue>
    </source>
</reference>
<evidence type="ECO:0000313" key="3">
    <source>
        <dbReference type="Proteomes" id="UP000501690"/>
    </source>
</evidence>
<keyword evidence="1" id="KW-0812">Transmembrane</keyword>
<evidence type="ECO:0000256" key="1">
    <source>
        <dbReference type="SAM" id="Phobius"/>
    </source>
</evidence>
<sequence length="156" mass="17223">MPTLFAVVSSCMITETLDLGENDLNEYESILRPLKVYIFYARKLEIWSNFVVIHHEGGNSIGGVIIAMLAILNWSSTNWLGPGIGFIGSASTTILHNDWKLSRGVYIFVLIGLVLLLGVISSLIVVVKPWTISAIQFCVEFNVSLTGPFPRSNFFG</sequence>
<name>A0A4D6L1V5_VIGUN</name>
<proteinExistence type="predicted"/>
<dbReference type="Proteomes" id="UP000501690">
    <property type="component" value="Linkage Group LG2"/>
</dbReference>
<keyword evidence="1" id="KW-0472">Membrane</keyword>